<evidence type="ECO:0000256" key="7">
    <source>
        <dbReference type="SAM" id="Phobius"/>
    </source>
</evidence>
<keyword evidence="12" id="KW-1185">Reference proteome</keyword>
<evidence type="ECO:0000256" key="3">
    <source>
        <dbReference type="ARBA" id="ARBA00022475"/>
    </source>
</evidence>
<proteinExistence type="inferred from homology"/>
<keyword evidence="6 7" id="KW-0472">Membrane</keyword>
<dbReference type="PANTHER" id="PTHR30347">
    <property type="entry name" value="POTASSIUM CHANNEL RELATED"/>
    <property type="match status" value="1"/>
</dbReference>
<dbReference type="InterPro" id="IPR010920">
    <property type="entry name" value="LSM_dom_sf"/>
</dbReference>
<dbReference type="InterPro" id="IPR052702">
    <property type="entry name" value="MscS-like_channel"/>
</dbReference>
<keyword evidence="5 7" id="KW-1133">Transmembrane helix</keyword>
<dbReference type="Gene3D" id="1.10.287.1260">
    <property type="match status" value="1"/>
</dbReference>
<reference evidence="11 12" key="1">
    <citation type="submission" date="2017-03" db="EMBL/GenBank/DDBJ databases">
        <title>Draft Genome sequence of Marispirochaeta sp. strain JC444.</title>
        <authorList>
            <person name="Shivani Y."/>
            <person name="Subhash Y."/>
            <person name="Sasikala C."/>
            <person name="Ramana C."/>
        </authorList>
    </citation>
    <scope>NUCLEOTIDE SEQUENCE [LARGE SCALE GENOMIC DNA]</scope>
    <source>
        <strain evidence="11 12">JC444</strain>
    </source>
</reference>
<dbReference type="GO" id="GO:0008381">
    <property type="term" value="F:mechanosensitive monoatomic ion channel activity"/>
    <property type="evidence" value="ECO:0007669"/>
    <property type="project" value="UniProtKB-ARBA"/>
</dbReference>
<evidence type="ECO:0000259" key="9">
    <source>
        <dbReference type="Pfam" id="PF21082"/>
    </source>
</evidence>
<name>A0A1Y1RVU1_9SPIO</name>
<dbReference type="OrthoDB" id="9809206at2"/>
<dbReference type="InterPro" id="IPR049278">
    <property type="entry name" value="MS_channel_C"/>
</dbReference>
<feature type="transmembrane region" description="Helical" evidence="7">
    <location>
        <begin position="77"/>
        <end position="98"/>
    </location>
</feature>
<evidence type="ECO:0000256" key="4">
    <source>
        <dbReference type="ARBA" id="ARBA00022692"/>
    </source>
</evidence>
<feature type="transmembrane region" description="Helical" evidence="7">
    <location>
        <begin position="167"/>
        <end position="186"/>
    </location>
</feature>
<dbReference type="InterPro" id="IPR011066">
    <property type="entry name" value="MscS_channel_C_sf"/>
</dbReference>
<dbReference type="GO" id="GO:0005886">
    <property type="term" value="C:plasma membrane"/>
    <property type="evidence" value="ECO:0007669"/>
    <property type="project" value="UniProtKB-SubCell"/>
</dbReference>
<organism evidence="11 12">
    <name type="scientific">Marispirochaeta aestuarii</name>
    <dbReference type="NCBI Taxonomy" id="1963862"/>
    <lineage>
        <taxon>Bacteria</taxon>
        <taxon>Pseudomonadati</taxon>
        <taxon>Spirochaetota</taxon>
        <taxon>Spirochaetia</taxon>
        <taxon>Spirochaetales</taxon>
        <taxon>Spirochaetaceae</taxon>
        <taxon>Marispirochaeta</taxon>
    </lineage>
</organism>
<dbReference type="InterPro" id="IPR006685">
    <property type="entry name" value="MscS_channel_2nd"/>
</dbReference>
<dbReference type="STRING" id="1963862.B4O97_13915"/>
<dbReference type="Pfam" id="PF21088">
    <property type="entry name" value="MS_channel_1st"/>
    <property type="match status" value="1"/>
</dbReference>
<dbReference type="PANTHER" id="PTHR30347:SF1">
    <property type="entry name" value="MECHANOSENSITIVE CHANNEL MSCK"/>
    <property type="match status" value="1"/>
</dbReference>
<feature type="transmembrane region" description="Helical" evidence="7">
    <location>
        <begin position="118"/>
        <end position="135"/>
    </location>
</feature>
<gene>
    <name evidence="11" type="ORF">B4O97_13915</name>
</gene>
<dbReference type="InterPro" id="IPR049142">
    <property type="entry name" value="MS_channel_1st"/>
</dbReference>
<dbReference type="AlphaFoldDB" id="A0A1Y1RVU1"/>
<feature type="domain" description="Mechanosensitive ion channel MscS C-terminal" evidence="9">
    <location>
        <begin position="286"/>
        <end position="365"/>
    </location>
</feature>
<keyword evidence="4 7" id="KW-0812">Transmembrane</keyword>
<dbReference type="Gene3D" id="2.30.30.60">
    <property type="match status" value="1"/>
</dbReference>
<evidence type="ECO:0000256" key="6">
    <source>
        <dbReference type="ARBA" id="ARBA00023136"/>
    </source>
</evidence>
<dbReference type="InterPro" id="IPR023408">
    <property type="entry name" value="MscS_beta-dom_sf"/>
</dbReference>
<dbReference type="Gene3D" id="3.30.70.100">
    <property type="match status" value="1"/>
</dbReference>
<dbReference type="SUPFAM" id="SSF82861">
    <property type="entry name" value="Mechanosensitive channel protein MscS (YggB), transmembrane region"/>
    <property type="match status" value="1"/>
</dbReference>
<keyword evidence="3" id="KW-1003">Cell membrane</keyword>
<dbReference type="Pfam" id="PF21082">
    <property type="entry name" value="MS_channel_3rd"/>
    <property type="match status" value="1"/>
</dbReference>
<evidence type="ECO:0000256" key="1">
    <source>
        <dbReference type="ARBA" id="ARBA00004651"/>
    </source>
</evidence>
<comment type="subcellular location">
    <subcellularLocation>
        <location evidence="1">Cell membrane</location>
        <topology evidence="1">Multi-pass membrane protein</topology>
    </subcellularLocation>
</comment>
<comment type="similarity">
    <text evidence="2">Belongs to the MscS (TC 1.A.23) family.</text>
</comment>
<sequence>MGNFLALAGQIFFSPLKIGDIEFPFSLMKVTIELLLPILLIVIVYRLILLSAVRLLRRTSLEEAGRNKIRRFLRLGFGALALLGITALVLRLLGAEIAKYGEALYRIVSAPFFESGGTKISLLTLLLLIPVFYLSGKMGQLTRSFTDRHLFSRVGLDESKKFSFSNLLRYTVMVLTVVVGLTIIGIDLSALAVMFGVLGIGLGFGLQSVVANMFAGLVIIFSRPIKEGDRVLVGEYEGTVTNIRLISTTINTISYETIIVPNRLIIDDTVYNYSYDDRRIILRNPVQVSYDTDLDQAIEVMREVGRRNPFALTVPEADVRVSSFDDSGITLILLTWLGDVSDKYSASSWNNLEIWRSFRDEGIEIPFPQRDLHLRSGMEPMVRELRELRKSLSEKS</sequence>
<evidence type="ECO:0000256" key="5">
    <source>
        <dbReference type="ARBA" id="ARBA00022989"/>
    </source>
</evidence>
<evidence type="ECO:0000313" key="11">
    <source>
        <dbReference type="EMBL" id="ORC34171.1"/>
    </source>
</evidence>
<comment type="caution">
    <text evidence="11">The sequence shown here is derived from an EMBL/GenBank/DDBJ whole genome shotgun (WGS) entry which is preliminary data.</text>
</comment>
<accession>A0A1Y1RVU1</accession>
<feature type="transmembrane region" description="Helical" evidence="7">
    <location>
        <begin position="35"/>
        <end position="56"/>
    </location>
</feature>
<feature type="domain" description="Mechanosensitive ion channel MscS" evidence="8">
    <location>
        <begin position="209"/>
        <end position="274"/>
    </location>
</feature>
<feature type="transmembrane region" description="Helical" evidence="7">
    <location>
        <begin position="192"/>
        <end position="221"/>
    </location>
</feature>
<dbReference type="SUPFAM" id="SSF50182">
    <property type="entry name" value="Sm-like ribonucleoproteins"/>
    <property type="match status" value="1"/>
</dbReference>
<dbReference type="EMBL" id="MWQY01000015">
    <property type="protein sequence ID" value="ORC34171.1"/>
    <property type="molecule type" value="Genomic_DNA"/>
</dbReference>
<evidence type="ECO:0008006" key="13">
    <source>
        <dbReference type="Google" id="ProtNLM"/>
    </source>
</evidence>
<evidence type="ECO:0000259" key="8">
    <source>
        <dbReference type="Pfam" id="PF00924"/>
    </source>
</evidence>
<dbReference type="Pfam" id="PF00924">
    <property type="entry name" value="MS_channel_2nd"/>
    <property type="match status" value="1"/>
</dbReference>
<evidence type="ECO:0000256" key="2">
    <source>
        <dbReference type="ARBA" id="ARBA00008017"/>
    </source>
</evidence>
<dbReference type="RefSeq" id="WP_083051706.1">
    <property type="nucleotide sequence ID" value="NZ_MWQY01000015.1"/>
</dbReference>
<protein>
    <recommendedName>
        <fullName evidence="13">Mechanosensitive ion channel protein MscS</fullName>
    </recommendedName>
</protein>
<dbReference type="Proteomes" id="UP000192343">
    <property type="component" value="Unassembled WGS sequence"/>
</dbReference>
<dbReference type="SUPFAM" id="SSF82689">
    <property type="entry name" value="Mechanosensitive channel protein MscS (YggB), C-terminal domain"/>
    <property type="match status" value="1"/>
</dbReference>
<feature type="domain" description="Mechanosensitive ion channel transmembrane helices 2/3" evidence="10">
    <location>
        <begin position="166"/>
        <end position="207"/>
    </location>
</feature>
<evidence type="ECO:0000259" key="10">
    <source>
        <dbReference type="Pfam" id="PF21088"/>
    </source>
</evidence>
<dbReference type="InterPro" id="IPR011014">
    <property type="entry name" value="MscS_channel_TM-2"/>
</dbReference>
<evidence type="ECO:0000313" key="12">
    <source>
        <dbReference type="Proteomes" id="UP000192343"/>
    </source>
</evidence>